<protein>
    <recommendedName>
        <fullName evidence="6">MSHA biogenesis protein MshN</fullName>
    </recommendedName>
</protein>
<dbReference type="EMBL" id="CP133548">
    <property type="protein sequence ID" value="WMS85947.1"/>
    <property type="molecule type" value="Genomic_DNA"/>
</dbReference>
<feature type="compositionally biased region" description="Polar residues" evidence="2">
    <location>
        <begin position="90"/>
        <end position="114"/>
    </location>
</feature>
<gene>
    <name evidence="4" type="ORF">Q9312_12035</name>
</gene>
<keyword evidence="3" id="KW-0472">Membrane</keyword>
<dbReference type="AlphaFoldDB" id="A0AA51RQU1"/>
<dbReference type="Gene3D" id="1.25.40.10">
    <property type="entry name" value="Tetratricopeptide repeat domain"/>
    <property type="match status" value="1"/>
</dbReference>
<feature type="transmembrane region" description="Helical" evidence="3">
    <location>
        <begin position="39"/>
        <end position="57"/>
    </location>
</feature>
<organism evidence="4 5">
    <name type="scientific">Pleionea litopenaei</name>
    <dbReference type="NCBI Taxonomy" id="3070815"/>
    <lineage>
        <taxon>Bacteria</taxon>
        <taxon>Pseudomonadati</taxon>
        <taxon>Pseudomonadota</taxon>
        <taxon>Gammaproteobacteria</taxon>
        <taxon>Oceanospirillales</taxon>
        <taxon>Pleioneaceae</taxon>
        <taxon>Pleionea</taxon>
    </lineage>
</organism>
<reference evidence="4 5" key="1">
    <citation type="submission" date="2023-08" db="EMBL/GenBank/DDBJ databases">
        <title>Pleionea litopenaei sp. nov., isolated from stomach of juvenile Litopenaeus vannamei.</title>
        <authorList>
            <person name="Rho A.M."/>
            <person name="Hwang C.Y."/>
        </authorList>
    </citation>
    <scope>NUCLEOTIDE SEQUENCE [LARGE SCALE GENOMIC DNA]</scope>
    <source>
        <strain evidence="4 5">HL-JVS1</strain>
    </source>
</reference>
<evidence type="ECO:0000256" key="2">
    <source>
        <dbReference type="SAM" id="MobiDB-lite"/>
    </source>
</evidence>
<keyword evidence="3" id="KW-0812">Transmembrane</keyword>
<feature type="coiled-coil region" evidence="1">
    <location>
        <begin position="272"/>
        <end position="299"/>
    </location>
</feature>
<dbReference type="InterPro" id="IPR011990">
    <property type="entry name" value="TPR-like_helical_dom_sf"/>
</dbReference>
<dbReference type="SUPFAM" id="SSF48452">
    <property type="entry name" value="TPR-like"/>
    <property type="match status" value="1"/>
</dbReference>
<name>A0AA51RQU1_9GAMM</name>
<sequence>MSVVNQMLNDLEQSKQTNKLLLDQGTVDSNTTRFKRSPFALLLMVIILVAVTAFVYAQNWRSQANQSGEQSFDKNAQAIGISNSESTVGLSAVSQSRDSKITNNQVDKGPTLSTIDKVESAENTTERATIISDALVTKINSNASRLSQPQNLGRDNNDPRKEQHKDELAIQTIENESNHGAGSSREVEPQKDANKVSQEKIIAATRVPSNEKVQPLSTNNKSVKSVSSQQYLENQLVEIDSLIGQGFLQLAKEKLLTLIPSNQKEVRLLERYAFVLSELNEQEELVEFLESNISQQVNVYHFKLMLARQHAKNKRWQTVIRITENIDSSHHDLLLMRALAFQQSNKHDMAIEEYRKLLVQDSNRGDWWIGLSISLENMSQNEAARRALERALTDSRLSDVQKNYIRNKIHNLAG</sequence>
<feature type="compositionally biased region" description="Basic and acidic residues" evidence="2">
    <location>
        <begin position="185"/>
        <end position="196"/>
    </location>
</feature>
<feature type="region of interest" description="Disordered" evidence="2">
    <location>
        <begin position="90"/>
        <end position="124"/>
    </location>
</feature>
<keyword evidence="1" id="KW-0175">Coiled coil</keyword>
<feature type="compositionally biased region" description="Basic and acidic residues" evidence="2">
    <location>
        <begin position="155"/>
        <end position="168"/>
    </location>
</feature>
<evidence type="ECO:0000256" key="3">
    <source>
        <dbReference type="SAM" id="Phobius"/>
    </source>
</evidence>
<feature type="compositionally biased region" description="Polar residues" evidence="2">
    <location>
        <begin position="172"/>
        <end position="181"/>
    </location>
</feature>
<keyword evidence="5" id="KW-1185">Reference proteome</keyword>
<evidence type="ECO:0000313" key="5">
    <source>
        <dbReference type="Proteomes" id="UP001239782"/>
    </source>
</evidence>
<proteinExistence type="predicted"/>
<feature type="region of interest" description="Disordered" evidence="2">
    <location>
        <begin position="142"/>
        <end position="196"/>
    </location>
</feature>
<keyword evidence="3" id="KW-1133">Transmembrane helix</keyword>
<evidence type="ECO:0000256" key="1">
    <source>
        <dbReference type="SAM" id="Coils"/>
    </source>
</evidence>
<dbReference type="KEGG" id="plei:Q9312_12035"/>
<dbReference type="RefSeq" id="WP_309201099.1">
    <property type="nucleotide sequence ID" value="NZ_CP133548.1"/>
</dbReference>
<accession>A0AA51RQU1</accession>
<feature type="compositionally biased region" description="Polar residues" evidence="2">
    <location>
        <begin position="142"/>
        <end position="154"/>
    </location>
</feature>
<evidence type="ECO:0008006" key="6">
    <source>
        <dbReference type="Google" id="ProtNLM"/>
    </source>
</evidence>
<dbReference type="Proteomes" id="UP001239782">
    <property type="component" value="Chromosome"/>
</dbReference>
<evidence type="ECO:0000313" key="4">
    <source>
        <dbReference type="EMBL" id="WMS85947.1"/>
    </source>
</evidence>